<protein>
    <submittedName>
        <fullName evidence="2">Putative transcriptional regulator, Crp/Fnr family</fullName>
    </submittedName>
</protein>
<dbReference type="OrthoDB" id="8565101at2"/>
<proteinExistence type="predicted"/>
<dbReference type="GO" id="GO:0003700">
    <property type="term" value="F:DNA-binding transcription factor activity"/>
    <property type="evidence" value="ECO:0007669"/>
    <property type="project" value="TreeGrafter"/>
</dbReference>
<accession>F6D8N4</accession>
<dbReference type="PROSITE" id="PS50042">
    <property type="entry name" value="CNMP_BINDING_3"/>
    <property type="match status" value="1"/>
</dbReference>
<dbReference type="STRING" id="717773.Thicy_1118"/>
<dbReference type="RefSeq" id="WP_013835662.1">
    <property type="nucleotide sequence ID" value="NC_015581.1"/>
</dbReference>
<dbReference type="eggNOG" id="COG0664">
    <property type="taxonomic scope" value="Bacteria"/>
</dbReference>
<reference evidence="2 3" key="1">
    <citation type="submission" date="2011-05" db="EMBL/GenBank/DDBJ databases">
        <title>Complete sequence of Thioalkalimicrobium cyclicum ALM1.</title>
        <authorList>
            <consortium name="US DOE Joint Genome Institute"/>
            <person name="Lucas S."/>
            <person name="Han J."/>
            <person name="Lapidus A."/>
            <person name="Cheng J.-F."/>
            <person name="Goodwin L."/>
            <person name="Pitluck S."/>
            <person name="Peters L."/>
            <person name="Mikhailova N."/>
            <person name="Davenport K."/>
            <person name="Han C."/>
            <person name="Tapia R."/>
            <person name="Land M."/>
            <person name="Hauser L."/>
            <person name="Kyrpides N."/>
            <person name="Ivanova N."/>
            <person name="Pagani I."/>
            <person name="Kappler U."/>
            <person name="Woyke T."/>
        </authorList>
    </citation>
    <scope>NUCLEOTIDE SEQUENCE [LARGE SCALE GENOMIC DNA]</scope>
    <source>
        <strain evidence="3">DSM 14477 / JCM 11371 / ALM1</strain>
    </source>
</reference>
<dbReference type="InterPro" id="IPR050397">
    <property type="entry name" value="Env_Response_Regulators"/>
</dbReference>
<gene>
    <name evidence="2" type="ordered locus">Thicy_1118</name>
</gene>
<dbReference type="AlphaFoldDB" id="F6D8N4"/>
<dbReference type="InterPro" id="IPR018490">
    <property type="entry name" value="cNMP-bd_dom_sf"/>
</dbReference>
<dbReference type="EMBL" id="CP002776">
    <property type="protein sequence ID" value="AEG31885.1"/>
    <property type="molecule type" value="Genomic_DNA"/>
</dbReference>
<dbReference type="Proteomes" id="UP000009232">
    <property type="component" value="Chromosome"/>
</dbReference>
<evidence type="ECO:0000313" key="3">
    <source>
        <dbReference type="Proteomes" id="UP000009232"/>
    </source>
</evidence>
<dbReference type="Gene3D" id="2.60.120.10">
    <property type="entry name" value="Jelly Rolls"/>
    <property type="match status" value="1"/>
</dbReference>
<evidence type="ECO:0000259" key="1">
    <source>
        <dbReference type="PROSITE" id="PS50042"/>
    </source>
</evidence>
<dbReference type="CDD" id="cd00038">
    <property type="entry name" value="CAP_ED"/>
    <property type="match status" value="1"/>
</dbReference>
<dbReference type="KEGG" id="tcy:Thicy_1118"/>
<keyword evidence="3" id="KW-1185">Reference proteome</keyword>
<feature type="domain" description="Cyclic nucleotide-binding" evidence="1">
    <location>
        <begin position="18"/>
        <end position="121"/>
    </location>
</feature>
<dbReference type="SUPFAM" id="SSF51206">
    <property type="entry name" value="cAMP-binding domain-like"/>
    <property type="match status" value="1"/>
</dbReference>
<sequence length="163" mass="18199">MSADLITPPMDVIAQTTWGKELSNAELDLLVQLSEPADYGQNEIVFQADSKDDTLYILLAGKLEVVKNAGLKSEMVLSTLKPGALAGELSFIDGDAHTLTLRAQRQAQVLKLKRSDFEPLIDSQPRLVFNLMRGILRASHQLQRDMNAQFMEMSRFVTNQYMG</sequence>
<name>F6D8N4_THICA</name>
<dbReference type="PANTHER" id="PTHR24567">
    <property type="entry name" value="CRP FAMILY TRANSCRIPTIONAL REGULATORY PROTEIN"/>
    <property type="match status" value="1"/>
</dbReference>
<dbReference type="HOGENOM" id="CLU_075053_16_1_6"/>
<dbReference type="Pfam" id="PF00027">
    <property type="entry name" value="cNMP_binding"/>
    <property type="match status" value="1"/>
</dbReference>
<organism evidence="2 3">
    <name type="scientific">Thiomicrospira cyclica (strain DSM 14477 / JCM 11371 / ALM1)</name>
    <name type="common">Thioalkalimicrobium cyclicum</name>
    <dbReference type="NCBI Taxonomy" id="717773"/>
    <lineage>
        <taxon>Bacteria</taxon>
        <taxon>Pseudomonadati</taxon>
        <taxon>Pseudomonadota</taxon>
        <taxon>Gammaproteobacteria</taxon>
        <taxon>Thiotrichales</taxon>
        <taxon>Piscirickettsiaceae</taxon>
        <taxon>Thiomicrospira</taxon>
    </lineage>
</organism>
<dbReference type="SMART" id="SM00100">
    <property type="entry name" value="cNMP"/>
    <property type="match status" value="1"/>
</dbReference>
<dbReference type="InterPro" id="IPR014710">
    <property type="entry name" value="RmlC-like_jellyroll"/>
</dbReference>
<evidence type="ECO:0000313" key="2">
    <source>
        <dbReference type="EMBL" id="AEG31885.1"/>
    </source>
</evidence>
<dbReference type="GO" id="GO:0005829">
    <property type="term" value="C:cytosol"/>
    <property type="evidence" value="ECO:0007669"/>
    <property type="project" value="TreeGrafter"/>
</dbReference>
<dbReference type="PANTHER" id="PTHR24567:SF68">
    <property type="entry name" value="DNA-BINDING TRANSCRIPTIONAL DUAL REGULATOR CRP"/>
    <property type="match status" value="1"/>
</dbReference>
<dbReference type="InterPro" id="IPR000595">
    <property type="entry name" value="cNMP-bd_dom"/>
</dbReference>